<dbReference type="InterPro" id="IPR042235">
    <property type="entry name" value="ZP-C_dom"/>
</dbReference>
<evidence type="ECO:0000259" key="2">
    <source>
        <dbReference type="PROSITE" id="PS51034"/>
    </source>
</evidence>
<evidence type="ECO:0000256" key="1">
    <source>
        <dbReference type="ARBA" id="ARBA00023157"/>
    </source>
</evidence>
<dbReference type="Gene3D" id="3.90.215.10">
    <property type="entry name" value="Gamma Fibrinogen, chain A, domain 1"/>
    <property type="match status" value="1"/>
</dbReference>
<name>A0A7J7KJA7_BUGNE</name>
<dbReference type="InterPro" id="IPR036056">
    <property type="entry name" value="Fibrinogen-like_C"/>
</dbReference>
<evidence type="ECO:0000313" key="4">
    <source>
        <dbReference type="Proteomes" id="UP000593567"/>
    </source>
</evidence>
<feature type="domain" description="ZP" evidence="2">
    <location>
        <begin position="313"/>
        <end position="583"/>
    </location>
</feature>
<dbReference type="Pfam" id="PF00147">
    <property type="entry name" value="Fibrinogen_C"/>
    <property type="match status" value="1"/>
</dbReference>
<dbReference type="Gene3D" id="2.60.40.4100">
    <property type="entry name" value="Zona pellucida, ZP-C domain"/>
    <property type="match status" value="1"/>
</dbReference>
<dbReference type="PANTHER" id="PTHR11576">
    <property type="entry name" value="ZONA PELLUCIDA SPERM-BINDING PROTEIN 3"/>
    <property type="match status" value="1"/>
</dbReference>
<proteinExistence type="predicted"/>
<comment type="caution">
    <text evidence="3">The sequence shown here is derived from an EMBL/GenBank/DDBJ whole genome shotgun (WGS) entry which is preliminary data.</text>
</comment>
<reference evidence="3" key="1">
    <citation type="submission" date="2020-06" db="EMBL/GenBank/DDBJ databases">
        <title>Draft genome of Bugula neritina, a colonial animal packing powerful symbionts and potential medicines.</title>
        <authorList>
            <person name="Rayko M."/>
        </authorList>
    </citation>
    <scope>NUCLEOTIDE SEQUENCE [LARGE SCALE GENOMIC DNA]</scope>
    <source>
        <strain evidence="3">Kwan_BN1</strain>
    </source>
</reference>
<accession>A0A7J7KJA7</accession>
<gene>
    <name evidence="3" type="ORF">EB796_003716</name>
</gene>
<dbReference type="OrthoDB" id="10063988at2759"/>
<organism evidence="3 4">
    <name type="scientific">Bugula neritina</name>
    <name type="common">Brown bryozoan</name>
    <name type="synonym">Sertularia neritina</name>
    <dbReference type="NCBI Taxonomy" id="10212"/>
    <lineage>
        <taxon>Eukaryota</taxon>
        <taxon>Metazoa</taxon>
        <taxon>Spiralia</taxon>
        <taxon>Lophotrochozoa</taxon>
        <taxon>Bryozoa</taxon>
        <taxon>Gymnolaemata</taxon>
        <taxon>Cheilostomatida</taxon>
        <taxon>Flustrina</taxon>
        <taxon>Buguloidea</taxon>
        <taxon>Bugulidae</taxon>
        <taxon>Bugula</taxon>
    </lineage>
</organism>
<dbReference type="InterPro" id="IPR055355">
    <property type="entry name" value="ZP-C"/>
</dbReference>
<dbReference type="Pfam" id="PF00100">
    <property type="entry name" value="Zona_pellucida"/>
    <property type="match status" value="1"/>
</dbReference>
<dbReference type="PROSITE" id="PS51034">
    <property type="entry name" value="ZP_2"/>
    <property type="match status" value="1"/>
</dbReference>
<sequence>MKIVDVHIPVLEILDPTIVNAQLTINYLMTKEHVKVINNTIVFSNAVLNSESSASFIQFYDSIYIPFKCVFAATSNVTQVTPQVPRLIMRLDSQGLLQGRRLHCFFRARKHFRAESHSTRHYHHLNLCTTSLTITTTTTTITSTTITSTITTTITTTTTATITTTATTATTIITFTTTTTTTAATTATTIVTFIITTSTKVIITACAFQSIRSVRKILYPFCSSAATSFTKVKDTPDDFQFSYPAFTFKGEKGKYILHCNYSVHDVPITPSLNSSLILSIQDLESTKVTGYCHGLDQTQESKITIANETVRVLCDLDTPNGPWITILKHTAGSGLFNKDFATFERGFGDVNQDHFIDSYRDMGWWYDQCFQTCLTCEPIVYYQQSLPPVVSMLVEGGDWVVTNSLVYSSNISSEVKHFSDIILTQSCRYPLNNYSSSVEYTVRPENYTFTANNKALEFFKVRLDVYSDEKFRNLLETNRAISIHEGTRLFGELGISTSNSDLRVSLNDCKLTPTSNANDPAGQMVIQNGCRTGFAAKILSSNKFSMLSTIFVLHTSKNSYLHCSVNICEVDDMSRCERNCSPLSNTGNTLG</sequence>
<dbReference type="EMBL" id="VXIV02000492">
    <property type="protein sequence ID" value="KAF6037964.1"/>
    <property type="molecule type" value="Genomic_DNA"/>
</dbReference>
<dbReference type="SUPFAM" id="SSF56496">
    <property type="entry name" value="Fibrinogen C-terminal domain-like"/>
    <property type="match status" value="1"/>
</dbReference>
<dbReference type="AlphaFoldDB" id="A0A7J7KJA7"/>
<dbReference type="PANTHER" id="PTHR11576:SF14">
    <property type="entry name" value="ZP DOMAIN-CONTAINING PROTEIN"/>
    <property type="match status" value="1"/>
</dbReference>
<protein>
    <recommendedName>
        <fullName evidence="2">ZP domain-containing protein</fullName>
    </recommendedName>
</protein>
<keyword evidence="1" id="KW-1015">Disulfide bond</keyword>
<dbReference type="Proteomes" id="UP000593567">
    <property type="component" value="Unassembled WGS sequence"/>
</dbReference>
<dbReference type="InterPro" id="IPR002181">
    <property type="entry name" value="Fibrinogen_a/b/g_C_dom"/>
</dbReference>
<dbReference type="InterPro" id="IPR001507">
    <property type="entry name" value="ZP_dom"/>
</dbReference>
<evidence type="ECO:0000313" key="3">
    <source>
        <dbReference type="EMBL" id="KAF6037964.1"/>
    </source>
</evidence>
<dbReference type="InterPro" id="IPR014716">
    <property type="entry name" value="Fibrinogen_a/b/g_C_1"/>
</dbReference>
<dbReference type="SMART" id="SM00241">
    <property type="entry name" value="ZP"/>
    <property type="match status" value="1"/>
</dbReference>
<keyword evidence="4" id="KW-1185">Reference proteome</keyword>